<dbReference type="InterPro" id="IPR018253">
    <property type="entry name" value="DnaJ_domain_CS"/>
</dbReference>
<evidence type="ECO:0000259" key="5">
    <source>
        <dbReference type="PROSITE" id="PS50076"/>
    </source>
</evidence>
<evidence type="ECO:0000313" key="6">
    <source>
        <dbReference type="EMBL" id="CAK9004547.1"/>
    </source>
</evidence>
<keyword evidence="2" id="KW-0175">Coiled coil</keyword>
<accession>A0ABP0IPN5</accession>
<dbReference type="PROSITE" id="PS00636">
    <property type="entry name" value="DNAJ_1"/>
    <property type="match status" value="1"/>
</dbReference>
<keyword evidence="4" id="KW-0732">Signal</keyword>
<dbReference type="Proteomes" id="UP001642484">
    <property type="component" value="Unassembled WGS sequence"/>
</dbReference>
<dbReference type="CDD" id="cd06257">
    <property type="entry name" value="DnaJ"/>
    <property type="match status" value="1"/>
</dbReference>
<feature type="domain" description="J" evidence="5">
    <location>
        <begin position="412"/>
        <end position="476"/>
    </location>
</feature>
<evidence type="ECO:0000313" key="7">
    <source>
        <dbReference type="Proteomes" id="UP001642484"/>
    </source>
</evidence>
<proteinExistence type="predicted"/>
<dbReference type="EMBL" id="CAXAMN010003425">
    <property type="protein sequence ID" value="CAK9004547.1"/>
    <property type="molecule type" value="Genomic_DNA"/>
</dbReference>
<name>A0ABP0IPN5_9DINO</name>
<dbReference type="InterPro" id="IPR036869">
    <property type="entry name" value="J_dom_sf"/>
</dbReference>
<comment type="caution">
    <text evidence="6">The sequence shown here is derived from an EMBL/GenBank/DDBJ whole genome shotgun (WGS) entry which is preliminary data.</text>
</comment>
<dbReference type="SUPFAM" id="SSF46565">
    <property type="entry name" value="Chaperone J-domain"/>
    <property type="match status" value="1"/>
</dbReference>
<dbReference type="Gene3D" id="1.10.287.110">
    <property type="entry name" value="DnaJ domain"/>
    <property type="match status" value="1"/>
</dbReference>
<feature type="chain" id="PRO_5045672844" description="J domain-containing protein" evidence="4">
    <location>
        <begin position="25"/>
        <end position="844"/>
    </location>
</feature>
<dbReference type="PRINTS" id="PR00625">
    <property type="entry name" value="JDOMAIN"/>
</dbReference>
<feature type="region of interest" description="Disordered" evidence="3">
    <location>
        <begin position="785"/>
        <end position="809"/>
    </location>
</feature>
<organism evidence="6 7">
    <name type="scientific">Durusdinium trenchii</name>
    <dbReference type="NCBI Taxonomy" id="1381693"/>
    <lineage>
        <taxon>Eukaryota</taxon>
        <taxon>Sar</taxon>
        <taxon>Alveolata</taxon>
        <taxon>Dinophyceae</taxon>
        <taxon>Suessiales</taxon>
        <taxon>Symbiodiniaceae</taxon>
        <taxon>Durusdinium</taxon>
    </lineage>
</organism>
<protein>
    <recommendedName>
        <fullName evidence="5">J domain-containing protein</fullName>
    </recommendedName>
</protein>
<feature type="coiled-coil region" evidence="2">
    <location>
        <begin position="671"/>
        <end position="709"/>
    </location>
</feature>
<evidence type="ECO:0000256" key="2">
    <source>
        <dbReference type="SAM" id="Coils"/>
    </source>
</evidence>
<evidence type="ECO:0000256" key="1">
    <source>
        <dbReference type="ARBA" id="ARBA00023186"/>
    </source>
</evidence>
<dbReference type="PROSITE" id="PS50076">
    <property type="entry name" value="DNAJ_2"/>
    <property type="match status" value="1"/>
</dbReference>
<dbReference type="PANTHER" id="PTHR44360">
    <property type="entry name" value="DNAJ HOMOLOG SUBFAMILY B MEMBER 9"/>
    <property type="match status" value="1"/>
</dbReference>
<evidence type="ECO:0000256" key="3">
    <source>
        <dbReference type="SAM" id="MobiDB-lite"/>
    </source>
</evidence>
<dbReference type="PANTHER" id="PTHR44360:SF1">
    <property type="entry name" value="DNAJ HOMOLOG SUBFAMILY B MEMBER 9"/>
    <property type="match status" value="1"/>
</dbReference>
<keyword evidence="1" id="KW-0143">Chaperone</keyword>
<keyword evidence="7" id="KW-1185">Reference proteome</keyword>
<gene>
    <name evidence="6" type="ORF">CCMP2556_LOCUS7714</name>
</gene>
<dbReference type="SMART" id="SM00271">
    <property type="entry name" value="DnaJ"/>
    <property type="match status" value="1"/>
</dbReference>
<dbReference type="InterPro" id="IPR051948">
    <property type="entry name" value="Hsp70_co-chaperone_J-domain"/>
</dbReference>
<dbReference type="InterPro" id="IPR001623">
    <property type="entry name" value="DnaJ_domain"/>
</dbReference>
<feature type="signal peptide" evidence="4">
    <location>
        <begin position="1"/>
        <end position="24"/>
    </location>
</feature>
<reference evidence="6 7" key="1">
    <citation type="submission" date="2024-02" db="EMBL/GenBank/DDBJ databases">
        <authorList>
            <person name="Chen Y."/>
            <person name="Shah S."/>
            <person name="Dougan E. K."/>
            <person name="Thang M."/>
            <person name="Chan C."/>
        </authorList>
    </citation>
    <scope>NUCLEOTIDE SEQUENCE [LARGE SCALE GENOMIC DNA]</scope>
</reference>
<dbReference type="Pfam" id="PF00226">
    <property type="entry name" value="DnaJ"/>
    <property type="match status" value="1"/>
</dbReference>
<sequence length="844" mass="93424">MASRSRTALRLGLSLLGLSRCGLGFETGEVPSELESYVTDPIARHTACAVDANTATVCVLEGFVSQATTLDYYILTLPEEGLLYETSPNFRSFGSAPLMAPEPIGPHLLPLLVTDPKHQVVYVPPANKWPTPNAWTAFTFVVESPLRDEATGQMVMTRSEPGLVVLANPEQQIAGSDFSLANSADGWSLSGQLEVVAGNAPSQGVRHHASAWGGLNHYIYGADEVQSLDFATGIDLARWYFEASPRIFHRKELAAAYGGMLRFRVRSQYGNFLELNDPLDWVTIECQSCDSGQGARIVRFVDETLRWIGNEVYMELYLHENGRWSYDPLNSAAEFTYATQCQIAAILTNVSRIAILGDFTRGGEGIALDDVAIVAADASLQPAYPLSCQQVADCTPTDPKADQEVDLLDEKDLYKVLGVSRGAQADELKRAYRQKSLRYHPDKNPSPDAKPIFQRITEAYSILSDDKKRLKYDKSGDMDLEDFDIDQFLNMWVGEMMEDGGVVDDMMQAVLPWRSDEEKMMQFMEENVAPSGGKLQCKVCQHVGSNQRLMLAHFEKKHHLDCEEWAKETLKSMKASFESFMKQVTGLGDPSGEFLMPDGSKAEMSKVPGVPDIRAHMQKRMDKAKVLEQVLEMYRTVAAEEVEDSEAAASSPDEVRMAKAKATPERIAEVLDVTLEEAQRLKDDREELLRQLKMRIDELSAEDEEEELLESMAAFGGGMDGADFGLGGFGPGGLGGLEDLQDLLQGDPQMEALLGQLGGGLPFGGPMGMPGMPGFRQEGAQRFARSSQDGYERFERPARRRTPPQEQEEEIGCICGYTCGTEKALQRHLDRFPSDAAHRDARRR</sequence>
<evidence type="ECO:0000256" key="4">
    <source>
        <dbReference type="SAM" id="SignalP"/>
    </source>
</evidence>